<dbReference type="PROSITE" id="PS51257">
    <property type="entry name" value="PROKAR_LIPOPROTEIN"/>
    <property type="match status" value="1"/>
</dbReference>
<organism evidence="2 3">
    <name type="scientific">Acinetobacter soli</name>
    <dbReference type="NCBI Taxonomy" id="487316"/>
    <lineage>
        <taxon>Bacteria</taxon>
        <taxon>Pseudomonadati</taxon>
        <taxon>Pseudomonadota</taxon>
        <taxon>Gammaproteobacteria</taxon>
        <taxon>Moraxellales</taxon>
        <taxon>Moraxellaceae</taxon>
        <taxon>Acinetobacter</taxon>
    </lineage>
</organism>
<evidence type="ECO:0000256" key="1">
    <source>
        <dbReference type="SAM" id="SignalP"/>
    </source>
</evidence>
<reference evidence="2 3" key="1">
    <citation type="submission" date="2016-08" db="EMBL/GenBank/DDBJ databases">
        <title>Complete genome sequence of Acinetobacter baylyi strain GFJ2.</title>
        <authorList>
            <person name="Tabata M."/>
            <person name="Kuboki S."/>
            <person name="Gibu N."/>
            <person name="Kinouchi Y."/>
            <person name="Vangnai A."/>
            <person name="Kasai D."/>
            <person name="Fukuda M."/>
        </authorList>
    </citation>
    <scope>NUCLEOTIDE SEQUENCE [LARGE SCALE GENOMIC DNA]</scope>
    <source>
        <strain evidence="2 3">GFJ2</strain>
    </source>
</reference>
<accession>A0A1P8EMF3</accession>
<feature type="signal peptide" evidence="1">
    <location>
        <begin position="1"/>
        <end position="22"/>
    </location>
</feature>
<keyword evidence="1" id="KW-0732">Signal</keyword>
<sequence>MPMYLKACGRWMVIGAIMAVLSACQSFMPKAPGLPQPQWAQLQQQHRDYVRQDQVDVRWRSKQFSFLLYQRQQGEALQMVALTLTGQQLFDVDFDGRRVIVKQRIDEMRLLPFEFLVRDILVATYPDFTKQSNATITVKPTATGQDVYIQNQKVLNLRHSSDTIDLDNIQVPYHMTFSSIENTLESN</sequence>
<dbReference type="eggNOG" id="ENOG5031TA6">
    <property type="taxonomic scope" value="Bacteria"/>
</dbReference>
<dbReference type="InterPro" id="IPR021675">
    <property type="entry name" value="DUF3261"/>
</dbReference>
<dbReference type="KEGG" id="asol:BEN76_15815"/>
<dbReference type="Pfam" id="PF11659">
    <property type="entry name" value="DUF3261"/>
    <property type="match status" value="1"/>
</dbReference>
<dbReference type="Proteomes" id="UP000185674">
    <property type="component" value="Chromosome"/>
</dbReference>
<proteinExistence type="predicted"/>
<evidence type="ECO:0000313" key="3">
    <source>
        <dbReference type="Proteomes" id="UP000185674"/>
    </source>
</evidence>
<dbReference type="AlphaFoldDB" id="A0A1P8EMF3"/>
<dbReference type="STRING" id="487316.BEN76_15815"/>
<gene>
    <name evidence="2" type="ORF">BEN76_15815</name>
</gene>
<dbReference type="RefSeq" id="WP_076033487.1">
    <property type="nucleotide sequence ID" value="NZ_CP016896.1"/>
</dbReference>
<feature type="chain" id="PRO_5012998361" evidence="1">
    <location>
        <begin position="23"/>
        <end position="187"/>
    </location>
</feature>
<name>A0A1P8EMF3_9GAMM</name>
<dbReference type="EMBL" id="CP016896">
    <property type="protein sequence ID" value="APV37389.1"/>
    <property type="molecule type" value="Genomic_DNA"/>
</dbReference>
<evidence type="ECO:0000313" key="2">
    <source>
        <dbReference type="EMBL" id="APV37389.1"/>
    </source>
</evidence>
<protein>
    <submittedName>
        <fullName evidence="2">DUF3261 domain-containing protein</fullName>
    </submittedName>
</protein>